<name>A0A8J7HZP2_9NOST</name>
<protein>
    <submittedName>
        <fullName evidence="1">Uncharacterized protein</fullName>
    </submittedName>
</protein>
<keyword evidence="2" id="KW-1185">Reference proteome</keyword>
<gene>
    <name evidence="1" type="ORF">I8752_09615</name>
</gene>
<evidence type="ECO:0000313" key="1">
    <source>
        <dbReference type="EMBL" id="MBH8573270.1"/>
    </source>
</evidence>
<organism evidence="1 2">
    <name type="scientific">Dendronalium phyllosphericum CENA369</name>
    <dbReference type="NCBI Taxonomy" id="1725256"/>
    <lineage>
        <taxon>Bacteria</taxon>
        <taxon>Bacillati</taxon>
        <taxon>Cyanobacteriota</taxon>
        <taxon>Cyanophyceae</taxon>
        <taxon>Nostocales</taxon>
        <taxon>Nostocaceae</taxon>
        <taxon>Dendronalium</taxon>
        <taxon>Dendronalium phyllosphericum</taxon>
    </lineage>
</organism>
<reference evidence="1 2" key="1">
    <citation type="journal article" date="2021" name="Int. J. Syst. Evol. Microbiol.">
        <title>Amazonocrinis nigriterrae gen. nov., sp. nov., Atlanticothrix silvestris gen. nov., sp. nov. and Dendronalium phyllosphericum gen. nov., sp. nov., nostocacean cyanobacteria from Brazilian environments.</title>
        <authorList>
            <person name="Alvarenga D.O."/>
            <person name="Andreote A.P.D."/>
            <person name="Branco L.H.Z."/>
            <person name="Delbaje E."/>
            <person name="Cruz R.B."/>
            <person name="Varani A.M."/>
            <person name="Fiore M.F."/>
        </authorList>
    </citation>
    <scope>NUCLEOTIDE SEQUENCE [LARGE SCALE GENOMIC DNA]</scope>
    <source>
        <strain evidence="1 2">CENA369</strain>
    </source>
</reference>
<proteinExistence type="predicted"/>
<dbReference type="Proteomes" id="UP000662314">
    <property type="component" value="Unassembled WGS sequence"/>
</dbReference>
<dbReference type="EMBL" id="JAECZA010000028">
    <property type="protein sequence ID" value="MBH8573270.1"/>
    <property type="molecule type" value="Genomic_DNA"/>
</dbReference>
<sequence length="117" mass="13479">MFSPAKKVINIKFDRLKAISSKQYSFTSLNVEKLKGALSYFSHLHTTGEISDKAFETLVNHACSIFIENEVEFRVNEVIERKVIQFLNSKFSVPTEEIEDTEAAIYSLELSRIMRNQ</sequence>
<dbReference type="AlphaFoldDB" id="A0A8J7HZP2"/>
<evidence type="ECO:0000313" key="2">
    <source>
        <dbReference type="Proteomes" id="UP000662314"/>
    </source>
</evidence>
<accession>A0A8J7HZP2</accession>
<comment type="caution">
    <text evidence="1">The sequence shown here is derived from an EMBL/GenBank/DDBJ whole genome shotgun (WGS) entry which is preliminary data.</text>
</comment>